<evidence type="ECO:0000259" key="9">
    <source>
        <dbReference type="Pfam" id="PF20511"/>
    </source>
</evidence>
<dbReference type="NCBIfam" id="TIGR00218">
    <property type="entry name" value="manA"/>
    <property type="match status" value="1"/>
</dbReference>
<dbReference type="Proteomes" id="UP001260188">
    <property type="component" value="Unassembled WGS sequence"/>
</dbReference>
<feature type="domain" description="Phosphomannose isomerase type I catalytic" evidence="9">
    <location>
        <begin position="3"/>
        <end position="138"/>
    </location>
</feature>
<reference evidence="10 11" key="1">
    <citation type="submission" date="2023-08" db="EMBL/GenBank/DDBJ databases">
        <title>Functional and genomic diversity of the sorghum phyllosphere microbiome.</title>
        <authorList>
            <person name="Shade A."/>
        </authorList>
    </citation>
    <scope>NUCLEOTIDE SEQUENCE [LARGE SCALE GENOMIC DNA]</scope>
    <source>
        <strain evidence="10 11">SORGH_AS_0919</strain>
    </source>
</reference>
<comment type="catalytic activity">
    <reaction evidence="1">
        <text>D-mannose 6-phosphate = D-fructose 6-phosphate</text>
        <dbReference type="Rhea" id="RHEA:12356"/>
        <dbReference type="ChEBI" id="CHEBI:58735"/>
        <dbReference type="ChEBI" id="CHEBI:61527"/>
        <dbReference type="EC" id="5.3.1.8"/>
    </reaction>
</comment>
<dbReference type="PANTHER" id="PTHR10309:SF0">
    <property type="entry name" value="MANNOSE-6-PHOSPHATE ISOMERASE"/>
    <property type="match status" value="1"/>
</dbReference>
<evidence type="ECO:0000256" key="6">
    <source>
        <dbReference type="ARBA" id="ARBA00022833"/>
    </source>
</evidence>
<evidence type="ECO:0000256" key="7">
    <source>
        <dbReference type="ARBA" id="ARBA00023235"/>
    </source>
</evidence>
<dbReference type="Gene3D" id="2.60.120.10">
    <property type="entry name" value="Jelly Rolls"/>
    <property type="match status" value="2"/>
</dbReference>
<dbReference type="PANTHER" id="PTHR10309">
    <property type="entry name" value="MANNOSE-6-PHOSPHATE ISOMERASE"/>
    <property type="match status" value="1"/>
</dbReference>
<dbReference type="InterPro" id="IPR016305">
    <property type="entry name" value="Mannose-6-P_Isomerase"/>
</dbReference>
<dbReference type="EC" id="5.3.1.8" evidence="4"/>
<evidence type="ECO:0000313" key="11">
    <source>
        <dbReference type="Proteomes" id="UP001260188"/>
    </source>
</evidence>
<keyword evidence="6" id="KW-0862">Zinc</keyword>
<dbReference type="InterPro" id="IPR018050">
    <property type="entry name" value="Pmannose_isomerase-type1_CS"/>
</dbReference>
<accession>A0ABU1I0F0</accession>
<dbReference type="EMBL" id="JAVIZA010000001">
    <property type="protein sequence ID" value="MDR6167131.1"/>
    <property type="molecule type" value="Genomic_DNA"/>
</dbReference>
<gene>
    <name evidence="10" type="ORF">QE367_001335</name>
</gene>
<evidence type="ECO:0000256" key="1">
    <source>
        <dbReference type="ARBA" id="ARBA00000757"/>
    </source>
</evidence>
<proteinExistence type="inferred from homology"/>
<feature type="region of interest" description="Disordered" evidence="8">
    <location>
        <begin position="31"/>
        <end position="53"/>
    </location>
</feature>
<evidence type="ECO:0000313" key="10">
    <source>
        <dbReference type="EMBL" id="MDR6167131.1"/>
    </source>
</evidence>
<keyword evidence="7 10" id="KW-0413">Isomerase</keyword>
<dbReference type="InterPro" id="IPR014710">
    <property type="entry name" value="RmlC-like_jellyroll"/>
</dbReference>
<dbReference type="GO" id="GO:0004476">
    <property type="term" value="F:mannose-6-phosphate isomerase activity"/>
    <property type="evidence" value="ECO:0007669"/>
    <property type="project" value="UniProtKB-EC"/>
</dbReference>
<keyword evidence="5" id="KW-0479">Metal-binding</keyword>
<dbReference type="InterPro" id="IPR001250">
    <property type="entry name" value="Man6P_Isoase-1"/>
</dbReference>
<comment type="similarity">
    <text evidence="3">Belongs to the mannose-6-phosphate isomerase type 1 family.</text>
</comment>
<dbReference type="PIRSF" id="PIRSF001480">
    <property type="entry name" value="Mannose-6-phosphate_isomerase"/>
    <property type="match status" value="1"/>
</dbReference>
<comment type="cofactor">
    <cofactor evidence="2">
        <name>Zn(2+)</name>
        <dbReference type="ChEBI" id="CHEBI:29105"/>
    </cofactor>
</comment>
<dbReference type="CDD" id="cd07011">
    <property type="entry name" value="cupin_PMI_type_I_N"/>
    <property type="match status" value="1"/>
</dbReference>
<dbReference type="PROSITE" id="PS00965">
    <property type="entry name" value="PMI_I_1"/>
    <property type="match status" value="1"/>
</dbReference>
<name>A0ABU1I0F0_9MICO</name>
<protein>
    <recommendedName>
        <fullName evidence="4">mannose-6-phosphate isomerase</fullName>
        <ecNumber evidence="4">5.3.1.8</ecNumber>
    </recommendedName>
</protein>
<dbReference type="SUPFAM" id="SSF51182">
    <property type="entry name" value="RmlC-like cupins"/>
    <property type="match status" value="1"/>
</dbReference>
<dbReference type="Gene3D" id="1.10.441.10">
    <property type="entry name" value="Phosphomannose Isomerase, domain 2"/>
    <property type="match status" value="1"/>
</dbReference>
<dbReference type="InterPro" id="IPR046457">
    <property type="entry name" value="PMI_typeI_cat"/>
</dbReference>
<organism evidence="10 11">
    <name type="scientific">Microbacterium paludicola</name>
    <dbReference type="NCBI Taxonomy" id="300019"/>
    <lineage>
        <taxon>Bacteria</taxon>
        <taxon>Bacillati</taxon>
        <taxon>Actinomycetota</taxon>
        <taxon>Actinomycetes</taxon>
        <taxon>Micrococcales</taxon>
        <taxon>Microbacteriaceae</taxon>
        <taxon>Microbacterium</taxon>
    </lineage>
</organism>
<evidence type="ECO:0000256" key="4">
    <source>
        <dbReference type="ARBA" id="ARBA00011956"/>
    </source>
</evidence>
<sequence length="390" mass="40007">MLIPISNIARDYAWGSETLIAELQGREPSGAPEAEIWFGDHPGSPSRVDDGTGRPLNLALSEAGIPPLPYLLKILAAATSLSIQAHPSREQAAVGFAREEAAGIPRDAAERLYRDENHKPEIIVALSESFRALVGLRPVADTQRLLASLGAGGGVGALSAALTPTDAEDEPAALRRVIGWALSGEAADVVTDLSAALERAAGDAADASDFAAERRVLREIAAAFPDDAGLIVATLMNLVELRRGEALFAPAGVLHAYQDGLGVELMAASDNVLRGGLTPKHVDVPELLQVVSTASGPAPIVEPVEVAPGVFGYDVGVPDFRLARVETTFEAVTEIALAGPAVVLATGGDIVVEADGERVELVPGTAAVVSAASVAIGGAGDAFVAQPGGE</sequence>
<evidence type="ECO:0000256" key="2">
    <source>
        <dbReference type="ARBA" id="ARBA00001947"/>
    </source>
</evidence>
<keyword evidence="11" id="KW-1185">Reference proteome</keyword>
<evidence type="ECO:0000256" key="3">
    <source>
        <dbReference type="ARBA" id="ARBA00010772"/>
    </source>
</evidence>
<dbReference type="RefSeq" id="WP_309665586.1">
    <property type="nucleotide sequence ID" value="NZ_JAVIZA010000001.1"/>
</dbReference>
<dbReference type="PRINTS" id="PR00714">
    <property type="entry name" value="MAN6PISMRASE"/>
</dbReference>
<evidence type="ECO:0000256" key="5">
    <source>
        <dbReference type="ARBA" id="ARBA00022723"/>
    </source>
</evidence>
<dbReference type="InterPro" id="IPR011051">
    <property type="entry name" value="RmlC_Cupin_sf"/>
</dbReference>
<dbReference type="Pfam" id="PF20511">
    <property type="entry name" value="PMI_typeI_cat"/>
    <property type="match status" value="1"/>
</dbReference>
<evidence type="ECO:0000256" key="8">
    <source>
        <dbReference type="SAM" id="MobiDB-lite"/>
    </source>
</evidence>
<comment type="caution">
    <text evidence="10">The sequence shown here is derived from an EMBL/GenBank/DDBJ whole genome shotgun (WGS) entry which is preliminary data.</text>
</comment>